<comment type="cofactor">
    <cofactor evidence="1">
        <name>Mg(2+)</name>
        <dbReference type="ChEBI" id="CHEBI:18420"/>
    </cofactor>
</comment>
<reference evidence="5" key="1">
    <citation type="journal article" date="2019" name="Int. J. Syst. Evol. Microbiol.">
        <title>The Global Catalogue of Microorganisms (GCM) 10K type strain sequencing project: providing services to taxonomists for standard genome sequencing and annotation.</title>
        <authorList>
            <consortium name="The Broad Institute Genomics Platform"/>
            <consortium name="The Broad Institute Genome Sequencing Center for Infectious Disease"/>
            <person name="Wu L."/>
            <person name="Ma J."/>
        </authorList>
    </citation>
    <scope>NUCLEOTIDE SEQUENCE [LARGE SCALE GENOMIC DNA]</scope>
    <source>
        <strain evidence="5">CGMCC 1.12791</strain>
    </source>
</reference>
<keyword evidence="3" id="KW-0460">Magnesium</keyword>
<dbReference type="InterPro" id="IPR054255">
    <property type="entry name" value="DUF6986"/>
</dbReference>
<dbReference type="PANTHER" id="PTHR32308:SF10">
    <property type="entry name" value="CITRATE LYASE SUBUNIT BETA"/>
    <property type="match status" value="1"/>
</dbReference>
<accession>A0ABQ3HKW4</accession>
<protein>
    <submittedName>
        <fullName evidence="4">Aldolase</fullName>
    </submittedName>
</protein>
<dbReference type="Gene3D" id="3.20.20.60">
    <property type="entry name" value="Phosphoenolpyruvate-binding domains"/>
    <property type="match status" value="1"/>
</dbReference>
<keyword evidence="2" id="KW-0479">Metal-binding</keyword>
<name>A0ABQ3HKW4_9ACTN</name>
<dbReference type="InterPro" id="IPR015813">
    <property type="entry name" value="Pyrv/PenolPyrv_kinase-like_dom"/>
</dbReference>
<organism evidence="4 5">
    <name type="scientific">Nocardioides flavus</name>
    <name type="common">ex Wang et al. 2016</name>
    <dbReference type="NCBI Taxonomy" id="2058780"/>
    <lineage>
        <taxon>Bacteria</taxon>
        <taxon>Bacillati</taxon>
        <taxon>Actinomycetota</taxon>
        <taxon>Actinomycetes</taxon>
        <taxon>Propionibacteriales</taxon>
        <taxon>Nocardioidaceae</taxon>
        <taxon>Nocardioides</taxon>
    </lineage>
</organism>
<keyword evidence="5" id="KW-1185">Reference proteome</keyword>
<dbReference type="PANTHER" id="PTHR32308">
    <property type="entry name" value="LYASE BETA SUBUNIT, PUTATIVE (AFU_ORTHOLOGUE AFUA_4G13030)-RELATED"/>
    <property type="match status" value="1"/>
</dbReference>
<dbReference type="Pfam" id="PF22484">
    <property type="entry name" value="DUF6986"/>
    <property type="match status" value="1"/>
</dbReference>
<dbReference type="RefSeq" id="WP_191278988.1">
    <property type="nucleotide sequence ID" value="NZ_BNAD01000003.1"/>
</dbReference>
<dbReference type="InterPro" id="IPR040442">
    <property type="entry name" value="Pyrv_kinase-like_dom_sf"/>
</dbReference>
<proteinExistence type="predicted"/>
<dbReference type="EMBL" id="BNAD01000003">
    <property type="protein sequence ID" value="GHE17087.1"/>
    <property type="molecule type" value="Genomic_DNA"/>
</dbReference>
<evidence type="ECO:0000256" key="2">
    <source>
        <dbReference type="ARBA" id="ARBA00022723"/>
    </source>
</evidence>
<evidence type="ECO:0000256" key="3">
    <source>
        <dbReference type="ARBA" id="ARBA00022842"/>
    </source>
</evidence>
<evidence type="ECO:0000313" key="4">
    <source>
        <dbReference type="EMBL" id="GHE17087.1"/>
    </source>
</evidence>
<evidence type="ECO:0000313" key="5">
    <source>
        <dbReference type="Proteomes" id="UP000597341"/>
    </source>
</evidence>
<evidence type="ECO:0000256" key="1">
    <source>
        <dbReference type="ARBA" id="ARBA00001946"/>
    </source>
</evidence>
<gene>
    <name evidence="4" type="ORF">GCM10011376_16970</name>
</gene>
<dbReference type="Proteomes" id="UP000597341">
    <property type="component" value="Unassembled WGS sequence"/>
</dbReference>
<comment type="caution">
    <text evidence="4">The sequence shown here is derived from an EMBL/GenBank/DDBJ whole genome shotgun (WGS) entry which is preliminary data.</text>
</comment>
<sequence length="423" mass="45158">MDRREGLDRLAGALADDLDARLADVDAALAAGYPGERPGRQPVHTLYVPADRFHAGLVAEHGAAALATVAAHEELFLEVLDRDPDLVSRVRDKLAREPVEDLRIDLEDGYGTRPDDEEDRDAERAADELRAALDAGVAPSFTGIRVKGFEAPTRRRGVRTLALFVARLVAGRPLPRGFVVTLPKVTAVEQVEALVHAAGRLETELGLDLGALRFEIQVETPQSILGADGTALVARMVHASDGRCTGLHYGTYDYSASCGIAAAHQSLEHPVADHAKAVMQAAAAGTGVRLSDGSTNVLPVGAPDQVAAAWHNHLRLVRRSLERGFYQGWDLHPAQLPTRYAATFAFYREGLPAAAARLRAYVARQDTAILDEPATARALADFVLRGLDCGAVSREEVHDAGLVDIDVLAGLAHRTGGTDGGES</sequence>
<dbReference type="SUPFAM" id="SSF51621">
    <property type="entry name" value="Phosphoenolpyruvate/pyruvate domain"/>
    <property type="match status" value="1"/>
</dbReference>